<dbReference type="EC" id="3.4.14.10" evidence="4"/>
<evidence type="ECO:0000256" key="5">
    <source>
        <dbReference type="ARBA" id="ARBA00022525"/>
    </source>
</evidence>
<evidence type="ECO:0000313" key="18">
    <source>
        <dbReference type="EMBL" id="KIW50842.1"/>
    </source>
</evidence>
<evidence type="ECO:0000259" key="17">
    <source>
        <dbReference type="PROSITE" id="PS51695"/>
    </source>
</evidence>
<evidence type="ECO:0000256" key="8">
    <source>
        <dbReference type="ARBA" id="ARBA00022729"/>
    </source>
</evidence>
<feature type="active site" description="Charge relay system" evidence="15">
    <location>
        <position position="548"/>
    </location>
</feature>
<evidence type="ECO:0000256" key="14">
    <source>
        <dbReference type="ARBA" id="ARBA00023180"/>
    </source>
</evidence>
<keyword evidence="8 16" id="KW-0732">Signal</keyword>
<evidence type="ECO:0000313" key="19">
    <source>
        <dbReference type="Proteomes" id="UP000054342"/>
    </source>
</evidence>
<protein>
    <recommendedName>
        <fullName evidence="4">tripeptidyl-peptidase II</fullName>
        <ecNumber evidence="4">3.4.14.10</ecNumber>
    </recommendedName>
</protein>
<dbReference type="GO" id="GO:0006508">
    <property type="term" value="P:proteolysis"/>
    <property type="evidence" value="ECO:0007669"/>
    <property type="project" value="UniProtKB-KW"/>
</dbReference>
<comment type="cofactor">
    <cofactor evidence="15">
        <name>Ca(2+)</name>
        <dbReference type="ChEBI" id="CHEBI:29108"/>
    </cofactor>
    <text evidence="15">Binds 1 Ca(2+) ion per subunit.</text>
</comment>
<evidence type="ECO:0000256" key="3">
    <source>
        <dbReference type="ARBA" id="ARBA00004239"/>
    </source>
</evidence>
<keyword evidence="14" id="KW-0325">Glycoprotein</keyword>
<gene>
    <name evidence="18" type="ORF">PV05_09627</name>
</gene>
<dbReference type="GO" id="GO:0008240">
    <property type="term" value="F:tripeptidyl-peptidase activity"/>
    <property type="evidence" value="ECO:0007669"/>
    <property type="project" value="UniProtKB-EC"/>
</dbReference>
<dbReference type="SUPFAM" id="SSF52743">
    <property type="entry name" value="Subtilisin-like"/>
    <property type="match status" value="1"/>
</dbReference>
<feature type="binding site" evidence="15">
    <location>
        <position position="624"/>
    </location>
    <ligand>
        <name>Ca(2+)</name>
        <dbReference type="ChEBI" id="CHEBI:29108"/>
    </ligand>
</feature>
<feature type="domain" description="Peptidase S53" evidence="17">
    <location>
        <begin position="221"/>
        <end position="642"/>
    </location>
</feature>
<feature type="binding site" evidence="15">
    <location>
        <position position="591"/>
    </location>
    <ligand>
        <name>Ca(2+)</name>
        <dbReference type="ChEBI" id="CHEBI:29108"/>
    </ligand>
</feature>
<evidence type="ECO:0000256" key="11">
    <source>
        <dbReference type="ARBA" id="ARBA00022837"/>
    </source>
</evidence>
<evidence type="ECO:0000256" key="12">
    <source>
        <dbReference type="ARBA" id="ARBA00023026"/>
    </source>
</evidence>
<dbReference type="EMBL" id="KN847322">
    <property type="protein sequence ID" value="KIW50842.1"/>
    <property type="molecule type" value="Genomic_DNA"/>
</dbReference>
<accession>A0A0D2CLU6</accession>
<dbReference type="MEROPS" id="S53.010"/>
<feature type="binding site" evidence="15">
    <location>
        <position position="590"/>
    </location>
    <ligand>
        <name>Ca(2+)</name>
        <dbReference type="ChEBI" id="CHEBI:29108"/>
    </ligand>
</feature>
<dbReference type="PANTHER" id="PTHR14218:SF32">
    <property type="entry name" value="TRIPEPTIDYL PEPTIDASE SED3 (AFU_ORTHOLOGUE AFUA_3G08930)"/>
    <property type="match status" value="1"/>
</dbReference>
<evidence type="ECO:0000256" key="2">
    <source>
        <dbReference type="ARBA" id="ARBA00002451"/>
    </source>
</evidence>
<dbReference type="GO" id="GO:0005576">
    <property type="term" value="C:extracellular region"/>
    <property type="evidence" value="ECO:0007669"/>
    <property type="project" value="UniProtKB-SubCell"/>
</dbReference>
<evidence type="ECO:0000256" key="6">
    <source>
        <dbReference type="ARBA" id="ARBA00022670"/>
    </source>
</evidence>
<keyword evidence="11 15" id="KW-0106">Calcium</keyword>
<dbReference type="OrthoDB" id="409122at2759"/>
<dbReference type="GO" id="GO:0046872">
    <property type="term" value="F:metal ion binding"/>
    <property type="evidence" value="ECO:0007669"/>
    <property type="project" value="UniProtKB-UniRule"/>
</dbReference>
<evidence type="ECO:0000256" key="1">
    <source>
        <dbReference type="ARBA" id="ARBA00001910"/>
    </source>
</evidence>
<evidence type="ECO:0000256" key="4">
    <source>
        <dbReference type="ARBA" id="ARBA00012462"/>
    </source>
</evidence>
<dbReference type="Proteomes" id="UP000054342">
    <property type="component" value="Unassembled WGS sequence"/>
</dbReference>
<sequence>MRLVSFLASCWAVYSSFLLSEAGPSSGLEVFEELQSIPTSWVIDGEPSPSELVLYRIAIRQDETQARFQQHVIDISTPEHASYGQHLDYDDLTSFLSPARHVSSNIRSWLVAAGVSESNIQVDKDWINFVAPIDLAENMLNTRFYYFRHPATNTKRLRTLEYSLPPDLHEHIQMVHPTIHFGHPEPHVRSAAYSADDDADDEPIPKYGSATQLNATYCNETVSMDCLRALYGVGDFRANRTSGAKLGISGFAQSHIDYHDLALFVDKWAPYAKGANFSVVSINGGNNTQNDTENSGTEASMDIELGLTLAYNTPVTFYTTGGRGPLIPDLQQPYANTSVQEPWLEHLQFLVKLPDKDLPNVLSISYGEDEQSLPASYTKTVCNLFSQLAGRGVSVITSSGDGGPGDGCITNDGKNTTRFMPQFPSSCPWVTSVGGTYGVEPEKAVVLSGGGFSDRFARPSWQDDAVKKYLSKIGGTFEGLYNVSGRGIPDVAAQGWVNHPTFYLGYEFMNGGTRCVVRAPCCSCYTPCGQPFSQQLYTDTRLLLKLNSASTPTFAAIIANLNSIRMSKGKRPLGFLNPWLYDKARSGLTDITSGGSRGCYNESLSGFPSPEVIGAGWNATVGWDPVTGLGTPLFQKLRTLMD</sequence>
<reference evidence="18 19" key="1">
    <citation type="submission" date="2015-01" db="EMBL/GenBank/DDBJ databases">
        <title>The Genome Sequence of Exophiala xenobiotica CBS118157.</title>
        <authorList>
            <consortium name="The Broad Institute Genomics Platform"/>
            <person name="Cuomo C."/>
            <person name="de Hoog S."/>
            <person name="Gorbushina A."/>
            <person name="Stielow B."/>
            <person name="Teixiera M."/>
            <person name="Abouelleil A."/>
            <person name="Chapman S.B."/>
            <person name="Priest M."/>
            <person name="Young S.K."/>
            <person name="Wortman J."/>
            <person name="Nusbaum C."/>
            <person name="Birren B."/>
        </authorList>
    </citation>
    <scope>NUCLEOTIDE SEQUENCE [LARGE SCALE GENOMIC DNA]</scope>
    <source>
        <strain evidence="18 19">CBS 118157</strain>
    </source>
</reference>
<feature type="active site" description="Charge relay system" evidence="15">
    <location>
        <position position="302"/>
    </location>
</feature>
<dbReference type="STRING" id="348802.A0A0D2CLU6"/>
<keyword evidence="6 15" id="KW-0645">Protease</keyword>
<dbReference type="InterPro" id="IPR050819">
    <property type="entry name" value="Tripeptidyl-peptidase_I"/>
</dbReference>
<dbReference type="SMART" id="SM00944">
    <property type="entry name" value="Pro-kuma_activ"/>
    <property type="match status" value="1"/>
</dbReference>
<evidence type="ECO:0000256" key="10">
    <source>
        <dbReference type="ARBA" id="ARBA00022825"/>
    </source>
</evidence>
<dbReference type="InterPro" id="IPR036852">
    <property type="entry name" value="Peptidase_S8/S53_dom_sf"/>
</dbReference>
<dbReference type="Pfam" id="PF09286">
    <property type="entry name" value="Pro-kuma_activ"/>
    <property type="match status" value="1"/>
</dbReference>
<evidence type="ECO:0000256" key="7">
    <source>
        <dbReference type="ARBA" id="ARBA00022723"/>
    </source>
</evidence>
<dbReference type="Gene3D" id="3.40.50.200">
    <property type="entry name" value="Peptidase S8/S53 domain"/>
    <property type="match status" value="1"/>
</dbReference>
<dbReference type="RefSeq" id="XP_013311427.1">
    <property type="nucleotide sequence ID" value="XM_013455973.1"/>
</dbReference>
<dbReference type="InterPro" id="IPR015366">
    <property type="entry name" value="S53_propep"/>
</dbReference>
<feature type="active site" description="Charge relay system" evidence="15">
    <location>
        <position position="298"/>
    </location>
</feature>
<dbReference type="CDD" id="cd11377">
    <property type="entry name" value="Pro-peptidase_S53"/>
    <property type="match status" value="1"/>
</dbReference>
<keyword evidence="9 15" id="KW-0378">Hydrolase</keyword>
<evidence type="ECO:0000256" key="15">
    <source>
        <dbReference type="PROSITE-ProRule" id="PRU01032"/>
    </source>
</evidence>
<evidence type="ECO:0000256" key="13">
    <source>
        <dbReference type="ARBA" id="ARBA00023145"/>
    </source>
</evidence>
<feature type="binding site" evidence="15">
    <location>
        <position position="622"/>
    </location>
    <ligand>
        <name>Ca(2+)</name>
        <dbReference type="ChEBI" id="CHEBI:29108"/>
    </ligand>
</feature>
<dbReference type="PANTHER" id="PTHR14218">
    <property type="entry name" value="PROTEASE S8 TRIPEPTIDYL PEPTIDASE I CLN2"/>
    <property type="match status" value="1"/>
</dbReference>
<dbReference type="InterPro" id="IPR030400">
    <property type="entry name" value="Sedolisin_dom"/>
</dbReference>
<dbReference type="GO" id="GO:0004252">
    <property type="term" value="F:serine-type endopeptidase activity"/>
    <property type="evidence" value="ECO:0007669"/>
    <property type="project" value="UniProtKB-UniRule"/>
</dbReference>
<proteinExistence type="predicted"/>
<dbReference type="CDD" id="cd04056">
    <property type="entry name" value="Peptidases_S53"/>
    <property type="match status" value="1"/>
</dbReference>
<comment type="subcellular location">
    <subcellularLocation>
        <location evidence="3">Secreted</location>
        <location evidence="3">Extracellular space</location>
    </subcellularLocation>
</comment>
<keyword evidence="19" id="KW-1185">Reference proteome</keyword>
<keyword evidence="5" id="KW-0964">Secreted</keyword>
<keyword evidence="10 15" id="KW-0720">Serine protease</keyword>
<dbReference type="GeneID" id="25331535"/>
<keyword evidence="7 15" id="KW-0479">Metal-binding</keyword>
<feature type="signal peptide" evidence="16">
    <location>
        <begin position="1"/>
        <end position="27"/>
    </location>
</feature>
<dbReference type="PROSITE" id="PS51695">
    <property type="entry name" value="SEDOLISIN"/>
    <property type="match status" value="1"/>
</dbReference>
<dbReference type="SUPFAM" id="SSF54897">
    <property type="entry name" value="Protease propeptides/inhibitors"/>
    <property type="match status" value="1"/>
</dbReference>
<name>A0A0D2CLU6_9EURO</name>
<comment type="catalytic activity">
    <reaction evidence="1">
        <text>Release of an N-terminal tripeptide from a polypeptide.</text>
        <dbReference type="EC" id="3.4.14.10"/>
    </reaction>
</comment>
<keyword evidence="12" id="KW-0843">Virulence</keyword>
<keyword evidence="13" id="KW-0865">Zymogen</keyword>
<dbReference type="AlphaFoldDB" id="A0A0D2CLU6"/>
<evidence type="ECO:0000256" key="9">
    <source>
        <dbReference type="ARBA" id="ARBA00022801"/>
    </source>
</evidence>
<comment type="function">
    <text evidence="2">Secreted tripeptidyl-peptidase which degrades proteins at acidic pHs and is involved in virulence.</text>
</comment>
<organism evidence="18 19">
    <name type="scientific">Exophiala xenobiotica</name>
    <dbReference type="NCBI Taxonomy" id="348802"/>
    <lineage>
        <taxon>Eukaryota</taxon>
        <taxon>Fungi</taxon>
        <taxon>Dikarya</taxon>
        <taxon>Ascomycota</taxon>
        <taxon>Pezizomycotina</taxon>
        <taxon>Eurotiomycetes</taxon>
        <taxon>Chaetothyriomycetidae</taxon>
        <taxon>Chaetothyriales</taxon>
        <taxon>Herpotrichiellaceae</taxon>
        <taxon>Exophiala</taxon>
    </lineage>
</organism>
<feature type="chain" id="PRO_5002239916" description="tripeptidyl-peptidase II" evidence="16">
    <location>
        <begin position="28"/>
        <end position="642"/>
    </location>
</feature>
<evidence type="ECO:0000256" key="16">
    <source>
        <dbReference type="SAM" id="SignalP"/>
    </source>
</evidence>